<keyword evidence="2" id="KW-0677">Repeat</keyword>
<comment type="caution">
    <text evidence="5">Lacks conserved residue(s) required for the propagation of feature annotation.</text>
</comment>
<reference evidence="8" key="1">
    <citation type="submission" date="2012-01" db="EMBL/GenBank/DDBJ databases">
        <authorList>
            <person name="Walter R."/>
            <person name="Schartl M."/>
            <person name="Warren W."/>
        </authorList>
    </citation>
    <scope>NUCLEOTIDE SEQUENCE [LARGE SCALE GENOMIC DNA]</scope>
    <source>
        <strain evidence="8">JP 163 A</strain>
    </source>
</reference>
<dbReference type="FunFam" id="3.10.250.10:FF:000006">
    <property type="entry name" value="neurotrypsin isoform X2"/>
    <property type="match status" value="1"/>
</dbReference>
<evidence type="ECO:0000259" key="6">
    <source>
        <dbReference type="PROSITE" id="PS50287"/>
    </source>
</evidence>
<dbReference type="OMA" id="VEYANCA"/>
<keyword evidence="4" id="KW-0325">Glycoprotein</keyword>
<reference evidence="8" key="2">
    <citation type="journal article" date="2013" name="Nat. Genet.">
        <title>The genome of the platyfish, Xiphophorus maculatus, provides insights into evolutionary adaptation and several complex traits.</title>
        <authorList>
            <person name="Schartl M."/>
            <person name="Walter R.B."/>
            <person name="Shen Y."/>
            <person name="Garcia T."/>
            <person name="Catchen J."/>
            <person name="Amores A."/>
            <person name="Braasch I."/>
            <person name="Chalopin D."/>
            <person name="Volff J.N."/>
            <person name="Lesch K.P."/>
            <person name="Bisazza A."/>
            <person name="Minx P."/>
            <person name="Hillier L."/>
            <person name="Wilson R.K."/>
            <person name="Fuerstenberg S."/>
            <person name="Boore J."/>
            <person name="Searle S."/>
            <person name="Postlethwait J.H."/>
            <person name="Warren W.C."/>
        </authorList>
    </citation>
    <scope>NUCLEOTIDE SEQUENCE [LARGE SCALE GENOMIC DNA]</scope>
    <source>
        <strain evidence="8">JP 163 A</strain>
    </source>
</reference>
<dbReference type="Proteomes" id="UP000002852">
    <property type="component" value="Unassembled WGS sequence"/>
</dbReference>
<feature type="domain" description="SRCR" evidence="6">
    <location>
        <begin position="21"/>
        <end position="121"/>
    </location>
</feature>
<evidence type="ECO:0000256" key="1">
    <source>
        <dbReference type="ARBA" id="ARBA00022729"/>
    </source>
</evidence>
<evidence type="ECO:0000256" key="3">
    <source>
        <dbReference type="ARBA" id="ARBA00023157"/>
    </source>
</evidence>
<keyword evidence="3 5" id="KW-1015">Disulfide bond</keyword>
<feature type="disulfide bond" evidence="5">
    <location>
        <begin position="45"/>
        <end position="109"/>
    </location>
</feature>
<dbReference type="GO" id="GO:0016020">
    <property type="term" value="C:membrane"/>
    <property type="evidence" value="ECO:0007669"/>
    <property type="project" value="InterPro"/>
</dbReference>
<dbReference type="SMART" id="SM00202">
    <property type="entry name" value="SR"/>
    <property type="match status" value="1"/>
</dbReference>
<dbReference type="Ensembl" id="ENSXMAT00000037017.1">
    <property type="protein sequence ID" value="ENSXMAP00000034758.1"/>
    <property type="gene ID" value="ENSXMAG00000027227.1"/>
</dbReference>
<dbReference type="AlphaFoldDB" id="A0A3B5QU32"/>
<name>A0A3B5QU32_XIPMA</name>
<dbReference type="InterPro" id="IPR036772">
    <property type="entry name" value="SRCR-like_dom_sf"/>
</dbReference>
<evidence type="ECO:0000256" key="2">
    <source>
        <dbReference type="ARBA" id="ARBA00022737"/>
    </source>
</evidence>
<evidence type="ECO:0000313" key="7">
    <source>
        <dbReference type="Ensembl" id="ENSXMAP00000034758.1"/>
    </source>
</evidence>
<keyword evidence="1" id="KW-0732">Signal</keyword>
<dbReference type="GeneTree" id="ENSGT00950000183145"/>
<dbReference type="PROSITE" id="PS50287">
    <property type="entry name" value="SRCR_2"/>
    <property type="match status" value="1"/>
</dbReference>
<evidence type="ECO:0000256" key="4">
    <source>
        <dbReference type="ARBA" id="ARBA00023180"/>
    </source>
</evidence>
<dbReference type="SUPFAM" id="SSF56487">
    <property type="entry name" value="SRCR-like"/>
    <property type="match status" value="1"/>
</dbReference>
<reference evidence="7" key="3">
    <citation type="submission" date="2025-08" db="UniProtKB">
        <authorList>
            <consortium name="Ensembl"/>
        </authorList>
    </citation>
    <scope>IDENTIFICATION</scope>
    <source>
        <strain evidence="7">JP 163 A</strain>
    </source>
</reference>
<evidence type="ECO:0000313" key="8">
    <source>
        <dbReference type="Proteomes" id="UP000002852"/>
    </source>
</evidence>
<dbReference type="InterPro" id="IPR001190">
    <property type="entry name" value="SRCR"/>
</dbReference>
<dbReference type="Gene3D" id="3.10.250.10">
    <property type="entry name" value="SRCR-like domain"/>
    <property type="match status" value="1"/>
</dbReference>
<sequence>NEIYWIFWTWTFLTNKKLQKFRLTGPSRCAGRVEIYYNAAWQTVCDDGWDLNDAQVVCSQLNCGVAVAAPHSAYFGKGGDKILLDDVACMGNETHLTRCSHRGYLDHNCSHSQDDAGVICSVSVQSEDF</sequence>
<dbReference type="Pfam" id="PF00530">
    <property type="entry name" value="SRCR"/>
    <property type="match status" value="1"/>
</dbReference>
<proteinExistence type="predicted"/>
<keyword evidence="8" id="KW-1185">Reference proteome</keyword>
<protein>
    <submittedName>
        <fullName evidence="7">Immunoglobulin superfamily member 1</fullName>
    </submittedName>
</protein>
<dbReference type="PANTHER" id="PTHR19331">
    <property type="entry name" value="SCAVENGER RECEPTOR DOMAIN-CONTAINING"/>
    <property type="match status" value="1"/>
</dbReference>
<evidence type="ECO:0000256" key="5">
    <source>
        <dbReference type="PROSITE-ProRule" id="PRU00196"/>
    </source>
</evidence>
<reference evidence="7" key="4">
    <citation type="submission" date="2025-09" db="UniProtKB">
        <authorList>
            <consortium name="Ensembl"/>
        </authorList>
    </citation>
    <scope>IDENTIFICATION</scope>
    <source>
        <strain evidence="7">JP 163 A</strain>
    </source>
</reference>
<feature type="disulfide bond" evidence="5">
    <location>
        <begin position="89"/>
        <end position="99"/>
    </location>
</feature>
<accession>A0A3B5QU32</accession>
<organism evidence="7 8">
    <name type="scientific">Xiphophorus maculatus</name>
    <name type="common">Southern platyfish</name>
    <name type="synonym">Platypoecilus maculatus</name>
    <dbReference type="NCBI Taxonomy" id="8083"/>
    <lineage>
        <taxon>Eukaryota</taxon>
        <taxon>Metazoa</taxon>
        <taxon>Chordata</taxon>
        <taxon>Craniata</taxon>
        <taxon>Vertebrata</taxon>
        <taxon>Euteleostomi</taxon>
        <taxon>Actinopterygii</taxon>
        <taxon>Neopterygii</taxon>
        <taxon>Teleostei</taxon>
        <taxon>Neoteleostei</taxon>
        <taxon>Acanthomorphata</taxon>
        <taxon>Ovalentaria</taxon>
        <taxon>Atherinomorphae</taxon>
        <taxon>Cyprinodontiformes</taxon>
        <taxon>Poeciliidae</taxon>
        <taxon>Poeciliinae</taxon>
        <taxon>Xiphophorus</taxon>
    </lineage>
</organism>
<dbReference type="PRINTS" id="PR00258">
    <property type="entry name" value="SPERACTRCPTR"/>
</dbReference>